<name>A0A0F3NWY7_ORITS</name>
<feature type="repeat" description="ANK" evidence="1">
    <location>
        <begin position="121"/>
        <end position="153"/>
    </location>
</feature>
<keyword evidence="1" id="KW-0040">ANK repeat</keyword>
<feature type="repeat" description="ANK" evidence="1">
    <location>
        <begin position="223"/>
        <end position="247"/>
    </location>
</feature>
<dbReference type="Proteomes" id="UP000033671">
    <property type="component" value="Unassembled WGS sequence"/>
</dbReference>
<evidence type="ECO:0000256" key="1">
    <source>
        <dbReference type="PROSITE-ProRule" id="PRU00023"/>
    </source>
</evidence>
<reference evidence="2 3" key="1">
    <citation type="submission" date="2015-01" db="EMBL/GenBank/DDBJ databases">
        <title>Genome Sequencing of Rickettsiales.</title>
        <authorList>
            <person name="Daugherty S.C."/>
            <person name="Su Q."/>
            <person name="Abolude K."/>
            <person name="Beier-Sexton M."/>
            <person name="Carlyon J.A."/>
            <person name="Carter R."/>
            <person name="Day N.P."/>
            <person name="Dumler S.J."/>
            <person name="Dyachenko V."/>
            <person name="Godinez A."/>
            <person name="Kurtti T.J."/>
            <person name="Lichay M."/>
            <person name="Mullins K.E."/>
            <person name="Ott S."/>
            <person name="Pappas-Brown V."/>
            <person name="Paris D.H."/>
            <person name="Patel P."/>
            <person name="Richards A.L."/>
            <person name="Sadzewicz L."/>
            <person name="Sears K."/>
            <person name="Seidman D."/>
            <person name="Sengamalay N."/>
            <person name="Stenos J."/>
            <person name="Tallon L.J."/>
            <person name="Vincent G."/>
            <person name="Fraser C.M."/>
            <person name="Munderloh U."/>
            <person name="Dunning-Hotopp J.C."/>
        </authorList>
    </citation>
    <scope>NUCLEOTIDE SEQUENCE [LARGE SCALE GENOMIC DNA]</scope>
    <source>
        <strain evidence="2 3">TA716</strain>
    </source>
</reference>
<dbReference type="Gene3D" id="1.25.40.20">
    <property type="entry name" value="Ankyrin repeat-containing domain"/>
    <property type="match status" value="3"/>
</dbReference>
<dbReference type="PROSITE" id="PS50088">
    <property type="entry name" value="ANK_REPEAT"/>
    <property type="match status" value="7"/>
</dbReference>
<sequence length="552" mass="63489">MKNWLSWLYSVVQKLKMFFSKSIDLQDAVISGDIKYVKCFFSQDNTIINLQDEDNYTALHYAVICNQIEIIKIILEYNPNINLQDNLGNTALHYAAACGYTSIVELLLQYDPNCINLCDQNQWTALHYAAANGRIESIKLLLQYNPDSSLQNDLGNTALHYISAYGYTDIIDLLLKHNSNVINLLNQNKCTALHYAARQCKIGSVKLLLKYHSGIISNLQDIWGNTALHYAAECGNTKIIKFLLKHNHGVINLLDEDKWTALHYAAAHGHIDSIKLLLKYNSEISNLQDIWGNTALHYAAARCHIESVKLLLSHNLEIELQEYLYIDIINNNELNTYEKEVVELFITHAVKLRHFSKNINSKIVTRNTDFIQNSPNLNELAQRCEQEIQKMKNIKIGSSDKTIHSMYLLPNNTNVLARYANNLEVLDWYENSKQEFPLYGPEVARTIENGTNRKKLLEGVCKEKISIILNQQYHIVPNNPLSKTQYSKTMDEESHKSITFSQLNNYDTHKIYEYLDNPVLKELQHEYKTIDVNDKKCFFCSLSGEEVVNIET</sequence>
<dbReference type="PROSITE" id="PS50297">
    <property type="entry name" value="ANK_REP_REGION"/>
    <property type="match status" value="7"/>
</dbReference>
<dbReference type="EMBL" id="LAOA01000103">
    <property type="protein sequence ID" value="KJV72580.1"/>
    <property type="molecule type" value="Genomic_DNA"/>
</dbReference>
<dbReference type="SUPFAM" id="SSF48403">
    <property type="entry name" value="Ankyrin repeat"/>
    <property type="match status" value="2"/>
</dbReference>
<organism evidence="2 3">
    <name type="scientific">Orientia tsutsugamushi str. TA716</name>
    <dbReference type="NCBI Taxonomy" id="1359175"/>
    <lineage>
        <taxon>Bacteria</taxon>
        <taxon>Pseudomonadati</taxon>
        <taxon>Pseudomonadota</taxon>
        <taxon>Alphaproteobacteria</taxon>
        <taxon>Rickettsiales</taxon>
        <taxon>Rickettsiaceae</taxon>
        <taxon>Rickettsieae</taxon>
        <taxon>Orientia</taxon>
    </lineage>
</organism>
<feature type="repeat" description="ANK" evidence="1">
    <location>
        <begin position="54"/>
        <end position="86"/>
    </location>
</feature>
<proteinExistence type="predicted"/>
<evidence type="ECO:0000313" key="3">
    <source>
        <dbReference type="Proteomes" id="UP000033671"/>
    </source>
</evidence>
<dbReference type="PANTHER" id="PTHR24120">
    <property type="entry name" value="GH07239P"/>
    <property type="match status" value="1"/>
</dbReference>
<feature type="repeat" description="ANK" evidence="1">
    <location>
        <begin position="154"/>
        <end position="181"/>
    </location>
</feature>
<dbReference type="PATRIC" id="fig|1359175.3.peg.99"/>
<evidence type="ECO:0000313" key="2">
    <source>
        <dbReference type="EMBL" id="KJV72580.1"/>
    </source>
</evidence>
<dbReference type="InterPro" id="IPR002110">
    <property type="entry name" value="Ankyrin_rpt"/>
</dbReference>
<feature type="repeat" description="ANK" evidence="1">
    <location>
        <begin position="291"/>
        <end position="323"/>
    </location>
</feature>
<dbReference type="AlphaFoldDB" id="A0A0F3NWY7"/>
<comment type="caution">
    <text evidence="2">The sequence shown here is derived from an EMBL/GenBank/DDBJ whole genome shotgun (WGS) entry which is preliminary data.</text>
</comment>
<dbReference type="RefSeq" id="WP_045917464.1">
    <property type="nucleotide sequence ID" value="NZ_LAOA01000103.1"/>
</dbReference>
<gene>
    <name evidence="2" type="ORF">OTSTA716_1889</name>
</gene>
<dbReference type="Pfam" id="PF12796">
    <property type="entry name" value="Ank_2"/>
    <property type="match status" value="3"/>
</dbReference>
<dbReference type="SMART" id="SM00248">
    <property type="entry name" value="ANK"/>
    <property type="match status" value="9"/>
</dbReference>
<dbReference type="PANTHER" id="PTHR24120:SF4">
    <property type="entry name" value="GH07239P"/>
    <property type="match status" value="1"/>
</dbReference>
<feature type="repeat" description="ANK" evidence="1">
    <location>
        <begin position="87"/>
        <end position="113"/>
    </location>
</feature>
<protein>
    <submittedName>
        <fullName evidence="2">Ankyrin repeat family protein</fullName>
    </submittedName>
</protein>
<dbReference type="Pfam" id="PF00023">
    <property type="entry name" value="Ank"/>
    <property type="match status" value="1"/>
</dbReference>
<dbReference type="InterPro" id="IPR036770">
    <property type="entry name" value="Ankyrin_rpt-contain_sf"/>
</dbReference>
<feature type="repeat" description="ANK" evidence="1">
    <location>
        <begin position="257"/>
        <end position="289"/>
    </location>
</feature>
<accession>A0A0F3NWY7</accession>